<evidence type="ECO:0000313" key="2">
    <source>
        <dbReference type="EMBL" id="ERZ95935.1"/>
    </source>
</evidence>
<feature type="compositionally biased region" description="Basic and acidic residues" evidence="1">
    <location>
        <begin position="47"/>
        <end position="58"/>
    </location>
</feature>
<feature type="region of interest" description="Disordered" evidence="1">
    <location>
        <begin position="1"/>
        <end position="58"/>
    </location>
</feature>
<dbReference type="AlphaFoldDB" id="U9SXP8"/>
<protein>
    <submittedName>
        <fullName evidence="2">Uncharacterized protein</fullName>
    </submittedName>
</protein>
<evidence type="ECO:0000256" key="1">
    <source>
        <dbReference type="SAM" id="MobiDB-lite"/>
    </source>
</evidence>
<accession>U9SXP8</accession>
<sequence length="58" mass="6919">MTILDLTDIHKSATMHRRKSTRNTKNRHFIGSSYNIGNHMRKNSRNSRQEEYSNMKQP</sequence>
<proteinExistence type="predicted"/>
<reference evidence="2" key="1">
    <citation type="submission" date="2013-07" db="EMBL/GenBank/DDBJ databases">
        <title>The genome of an arbuscular mycorrhizal fungus provides insights into the evolution of the oldest plant symbiosis.</title>
        <authorList>
            <consortium name="DOE Joint Genome Institute"/>
            <person name="Tisserant E."/>
            <person name="Malbreil M."/>
            <person name="Kuo A."/>
            <person name="Kohler A."/>
            <person name="Symeonidi A."/>
            <person name="Balestrini R."/>
            <person name="Charron P."/>
            <person name="Duensing N."/>
            <person name="Frei-dit-Frey N."/>
            <person name="Gianinazzi-Pearson V."/>
            <person name="Gilbert B."/>
            <person name="Handa Y."/>
            <person name="Hijri M."/>
            <person name="Kaul R."/>
            <person name="Kawaguchi M."/>
            <person name="Krajinski F."/>
            <person name="Lammers P."/>
            <person name="Lapierre D."/>
            <person name="Masclaux F.G."/>
            <person name="Murat C."/>
            <person name="Morin E."/>
            <person name="Ndikumana S."/>
            <person name="Pagni M."/>
            <person name="Petitpierre D."/>
            <person name="Requena N."/>
            <person name="Rosikiewicz P."/>
            <person name="Riley R."/>
            <person name="Saito K."/>
            <person name="San Clemente H."/>
            <person name="Shapiro H."/>
            <person name="van Tuinen D."/>
            <person name="Becard G."/>
            <person name="Bonfante P."/>
            <person name="Paszkowski U."/>
            <person name="Shachar-Hill Y."/>
            <person name="Young J.P."/>
            <person name="Sanders I.R."/>
            <person name="Henrissat B."/>
            <person name="Rensing S.A."/>
            <person name="Grigoriev I.V."/>
            <person name="Corradi N."/>
            <person name="Roux C."/>
            <person name="Martin F."/>
        </authorList>
    </citation>
    <scope>NUCLEOTIDE SEQUENCE</scope>
    <source>
        <strain evidence="2">DAOM 197198</strain>
    </source>
</reference>
<feature type="compositionally biased region" description="Basic residues" evidence="1">
    <location>
        <begin position="13"/>
        <end position="28"/>
    </location>
</feature>
<gene>
    <name evidence="2" type="ORF">GLOINDRAFT_13123</name>
</gene>
<dbReference type="EMBL" id="KI300835">
    <property type="protein sequence ID" value="ERZ95935.1"/>
    <property type="molecule type" value="Genomic_DNA"/>
</dbReference>
<dbReference type="HOGENOM" id="CLU_2980302_0_0_1"/>
<organism evidence="2">
    <name type="scientific">Rhizophagus irregularis (strain DAOM 181602 / DAOM 197198 / MUCL 43194)</name>
    <name type="common">Arbuscular mycorrhizal fungus</name>
    <name type="synonym">Glomus intraradices</name>
    <dbReference type="NCBI Taxonomy" id="747089"/>
    <lineage>
        <taxon>Eukaryota</taxon>
        <taxon>Fungi</taxon>
        <taxon>Fungi incertae sedis</taxon>
        <taxon>Mucoromycota</taxon>
        <taxon>Glomeromycotina</taxon>
        <taxon>Glomeromycetes</taxon>
        <taxon>Glomerales</taxon>
        <taxon>Glomeraceae</taxon>
        <taxon>Rhizophagus</taxon>
    </lineage>
</organism>
<name>U9SXP8_RHIID</name>